<accession>A0AA35USI0</accession>
<dbReference type="PANTHER" id="PTHR33133:SF39">
    <property type="entry name" value="ABC TRANSPORTER PERMEASE"/>
    <property type="match status" value="1"/>
</dbReference>
<keyword evidence="1" id="KW-0472">Membrane</keyword>
<feature type="transmembrane region" description="Helical" evidence="1">
    <location>
        <begin position="95"/>
        <end position="118"/>
    </location>
</feature>
<gene>
    <name evidence="2" type="ORF">LSALG_LOCUS4025</name>
</gene>
<dbReference type="EMBL" id="OX465086">
    <property type="protein sequence ID" value="CAI9263329.1"/>
    <property type="molecule type" value="Genomic_DNA"/>
</dbReference>
<feature type="transmembrane region" description="Helical" evidence="1">
    <location>
        <begin position="147"/>
        <end position="167"/>
    </location>
</feature>
<feature type="transmembrane region" description="Helical" evidence="1">
    <location>
        <begin position="32"/>
        <end position="56"/>
    </location>
</feature>
<dbReference type="PANTHER" id="PTHR33133">
    <property type="entry name" value="OS08G0107100 PROTEIN-RELATED"/>
    <property type="match status" value="1"/>
</dbReference>
<feature type="transmembrane region" description="Helical" evidence="1">
    <location>
        <begin position="237"/>
        <end position="258"/>
    </location>
</feature>
<proteinExistence type="predicted"/>
<keyword evidence="1" id="KW-1133">Transmembrane helix</keyword>
<dbReference type="AlphaFoldDB" id="A0AA35USI0"/>
<keyword evidence="3" id="KW-1185">Reference proteome</keyword>
<name>A0AA35USI0_LACSI</name>
<dbReference type="Proteomes" id="UP001177003">
    <property type="component" value="Chromosome 0"/>
</dbReference>
<evidence type="ECO:0000313" key="2">
    <source>
        <dbReference type="EMBL" id="CAI9263329.1"/>
    </source>
</evidence>
<keyword evidence="1" id="KW-0812">Transmembrane</keyword>
<reference evidence="2" key="1">
    <citation type="submission" date="2023-04" db="EMBL/GenBank/DDBJ databases">
        <authorList>
            <person name="Vijverberg K."/>
            <person name="Xiong W."/>
            <person name="Schranz E."/>
        </authorList>
    </citation>
    <scope>NUCLEOTIDE SEQUENCE</scope>
</reference>
<organism evidence="2 3">
    <name type="scientific">Lactuca saligna</name>
    <name type="common">Willowleaf lettuce</name>
    <dbReference type="NCBI Taxonomy" id="75948"/>
    <lineage>
        <taxon>Eukaryota</taxon>
        <taxon>Viridiplantae</taxon>
        <taxon>Streptophyta</taxon>
        <taxon>Embryophyta</taxon>
        <taxon>Tracheophyta</taxon>
        <taxon>Spermatophyta</taxon>
        <taxon>Magnoliopsida</taxon>
        <taxon>eudicotyledons</taxon>
        <taxon>Gunneridae</taxon>
        <taxon>Pentapetalae</taxon>
        <taxon>asterids</taxon>
        <taxon>campanulids</taxon>
        <taxon>Asterales</taxon>
        <taxon>Asteraceae</taxon>
        <taxon>Cichorioideae</taxon>
        <taxon>Cichorieae</taxon>
        <taxon>Lactucinae</taxon>
        <taxon>Lactuca</taxon>
    </lineage>
</organism>
<feature type="transmembrane region" description="Helical" evidence="1">
    <location>
        <begin position="270"/>
        <end position="294"/>
    </location>
</feature>
<evidence type="ECO:0000313" key="3">
    <source>
        <dbReference type="Proteomes" id="UP001177003"/>
    </source>
</evidence>
<sequence length="318" mass="35488">MENNFIPRSQSSLGFFAIIRESFKTTTRNGKVLGPILLLVFISFSLLDFAQMYLLAPVINDFASLLAKYPNMVQDFSYNIDQTNYSGALTDVREIILVKLLIMAISSIISLTFFVATVSSSYEAYTAKVLDPKDLTLMLIKSWKRPLVTSFYMILLTLGTVFLYLISMTITTILAANSWVLFSLGAITLSIPVCYFYMASLWIVSMVVSVLEEGFSGVKAIGRAADLMKGKRLKASLMMVFFAAAYLVVQQVASYVVANIDLNRSTHLAITIPFSNGFFSLLQLFMLVAYTVFYHEMKTCHDEKEGRGFYIPIAAGEA</sequence>
<feature type="transmembrane region" description="Helical" evidence="1">
    <location>
        <begin position="179"/>
        <end position="198"/>
    </location>
</feature>
<evidence type="ECO:0000256" key="1">
    <source>
        <dbReference type="SAM" id="Phobius"/>
    </source>
</evidence>
<protein>
    <submittedName>
        <fullName evidence="2">Uncharacterized protein</fullName>
    </submittedName>
</protein>